<dbReference type="PANTHER" id="PTHR21525">
    <property type="entry name" value="MOTILE SPERM PROTEIN"/>
    <property type="match status" value="1"/>
</dbReference>
<dbReference type="Proteomes" id="UP000005239">
    <property type="component" value="Unassembled WGS sequence"/>
</dbReference>
<evidence type="ECO:0000313" key="1">
    <source>
        <dbReference type="EnsemblMetazoa" id="PPA42071.1"/>
    </source>
</evidence>
<dbReference type="PANTHER" id="PTHR21525:SF9">
    <property type="entry name" value="CHANNEL_COLICIN DOMAIN-CONTAINING PROTEIN"/>
    <property type="match status" value="1"/>
</dbReference>
<dbReference type="EnsemblMetazoa" id="PPA42071.1">
    <property type="protein sequence ID" value="PPA42071.1"/>
    <property type="gene ID" value="WBGene00280440"/>
</dbReference>
<reference evidence="1" key="2">
    <citation type="submission" date="2022-06" db="UniProtKB">
        <authorList>
            <consortium name="EnsemblMetazoa"/>
        </authorList>
    </citation>
    <scope>IDENTIFICATION</scope>
    <source>
        <strain evidence="1">PS312</strain>
    </source>
</reference>
<proteinExistence type="predicted"/>
<accession>A0A2A6C077</accession>
<sequence>MPRALSSLVLDSLGQLNPINVVRRIASVGLLEICVMAALAKDAYEIGGAIKQDFKAGTRHETVHTAAAVMGSWAGIMSGTMCGVVIGRRMPDVGGLLGGLGGCIAGAYSGRFIARKVARALMPALEDTKKLAMSQSLPLILLKTIWDPQFLRSARLLSKGLWKANIILGIATDVRHLNSALRKDHANGTKHHTIHMIAEAVAAWGLLVPCSTLGASLGSKISETGAVIGGLIGGILGSQYGGVAAYLIANQIWPVPMEEIMKERVRFSLSLNDQDGKVEENTEGAASMEEVMGAVQATLEHFSPENIAARKAEAENKEV</sequence>
<protein>
    <submittedName>
        <fullName evidence="1">Uncharacterized protein</fullName>
    </submittedName>
</protein>
<organism evidence="1 2">
    <name type="scientific">Pristionchus pacificus</name>
    <name type="common">Parasitic nematode worm</name>
    <dbReference type="NCBI Taxonomy" id="54126"/>
    <lineage>
        <taxon>Eukaryota</taxon>
        <taxon>Metazoa</taxon>
        <taxon>Ecdysozoa</taxon>
        <taxon>Nematoda</taxon>
        <taxon>Chromadorea</taxon>
        <taxon>Rhabditida</taxon>
        <taxon>Rhabditina</taxon>
        <taxon>Diplogasteromorpha</taxon>
        <taxon>Diplogasteroidea</taxon>
        <taxon>Neodiplogasteridae</taxon>
        <taxon>Pristionchus</taxon>
    </lineage>
</organism>
<name>A0A2A6C077_PRIPA</name>
<accession>A0A8R1UW39</accession>
<reference evidence="2" key="1">
    <citation type="journal article" date="2008" name="Nat. Genet.">
        <title>The Pristionchus pacificus genome provides a unique perspective on nematode lifestyle and parasitism.</title>
        <authorList>
            <person name="Dieterich C."/>
            <person name="Clifton S.W."/>
            <person name="Schuster L.N."/>
            <person name="Chinwalla A."/>
            <person name="Delehaunty K."/>
            <person name="Dinkelacker I."/>
            <person name="Fulton L."/>
            <person name="Fulton R."/>
            <person name="Godfrey J."/>
            <person name="Minx P."/>
            <person name="Mitreva M."/>
            <person name="Roeseler W."/>
            <person name="Tian H."/>
            <person name="Witte H."/>
            <person name="Yang S.P."/>
            <person name="Wilson R.K."/>
            <person name="Sommer R.J."/>
        </authorList>
    </citation>
    <scope>NUCLEOTIDE SEQUENCE [LARGE SCALE GENOMIC DNA]</scope>
    <source>
        <strain evidence="2">PS312</strain>
    </source>
</reference>
<dbReference type="AlphaFoldDB" id="A0A2A6C077"/>
<gene>
    <name evidence="1" type="primary">WBGene00280440</name>
</gene>
<keyword evidence="2" id="KW-1185">Reference proteome</keyword>
<evidence type="ECO:0000313" key="2">
    <source>
        <dbReference type="Proteomes" id="UP000005239"/>
    </source>
</evidence>